<reference evidence="1 2" key="1">
    <citation type="journal article" date="2016" name="BMC Genomics">
        <title>Genome sequencing and secondary metabolism of the postharvest pathogen Penicillium griseofulvum.</title>
        <authorList>
            <person name="Banani H."/>
            <person name="Marcet-Houben M."/>
            <person name="Ballester A.R."/>
            <person name="Abbruscato P."/>
            <person name="Gonzalez-Candelas L."/>
            <person name="Gabaldon T."/>
            <person name="Spadaro D."/>
        </authorList>
    </citation>
    <scope>NUCLEOTIDE SEQUENCE [LARGE SCALE GENOMIC DNA]</scope>
    <source>
        <strain evidence="1 2">PG3</strain>
    </source>
</reference>
<dbReference type="EMBL" id="LHQR01000067">
    <property type="protein sequence ID" value="KXG47095.1"/>
    <property type="molecule type" value="Genomic_DNA"/>
</dbReference>
<organism evidence="1 2">
    <name type="scientific">Penicillium patulum</name>
    <name type="common">Penicillium griseofulvum</name>
    <dbReference type="NCBI Taxonomy" id="5078"/>
    <lineage>
        <taxon>Eukaryota</taxon>
        <taxon>Fungi</taxon>
        <taxon>Dikarya</taxon>
        <taxon>Ascomycota</taxon>
        <taxon>Pezizomycotina</taxon>
        <taxon>Eurotiomycetes</taxon>
        <taxon>Eurotiomycetidae</taxon>
        <taxon>Eurotiales</taxon>
        <taxon>Aspergillaceae</taxon>
        <taxon>Penicillium</taxon>
    </lineage>
</organism>
<name>A0A135LDP9_PENPA</name>
<dbReference type="RefSeq" id="XP_040645631.1">
    <property type="nucleotide sequence ID" value="XM_040791554.1"/>
</dbReference>
<evidence type="ECO:0000313" key="2">
    <source>
        <dbReference type="Proteomes" id="UP000070168"/>
    </source>
</evidence>
<comment type="caution">
    <text evidence="1">The sequence shown here is derived from an EMBL/GenBank/DDBJ whole genome shotgun (WGS) entry which is preliminary data.</text>
</comment>
<proteinExistence type="predicted"/>
<sequence length="222" mass="25634">MSEAYLVWAIKGRRMQELIESKPKMRFPYPISTFFLTTRHQDYTVNRASVKLDATLLTALHMNNTNSTYRNISITQRDEGPPVWWIGRTGPGVIFIDDIFRSKRSDDPYMSEFTKAAYEMDFPLDSLKNVFVINVNEKNTLSCVRQVYKAREGLRYPSSTEQTWEPSSPEFCALLGVGIGKVVAAFVLCAWGQERKRIARIVTFHIGADVHKLYMRFDLEDM</sequence>
<gene>
    <name evidence="1" type="ORF">PGRI_038410</name>
</gene>
<dbReference type="OMA" id="VWWIGRT"/>
<accession>A0A135LDP9</accession>
<dbReference type="Proteomes" id="UP000070168">
    <property type="component" value="Unassembled WGS sequence"/>
</dbReference>
<keyword evidence="2" id="KW-1185">Reference proteome</keyword>
<protein>
    <submittedName>
        <fullName evidence="1">Uncharacterized protein</fullName>
    </submittedName>
</protein>
<dbReference type="OrthoDB" id="4366145at2759"/>
<evidence type="ECO:0000313" key="1">
    <source>
        <dbReference type="EMBL" id="KXG47095.1"/>
    </source>
</evidence>
<dbReference type="GeneID" id="63706854"/>
<dbReference type="AlphaFoldDB" id="A0A135LDP9"/>